<evidence type="ECO:0000256" key="1">
    <source>
        <dbReference type="SAM" id="SignalP"/>
    </source>
</evidence>
<dbReference type="AlphaFoldDB" id="A0ABD2JMD9"/>
<evidence type="ECO:0008006" key="4">
    <source>
        <dbReference type="Google" id="ProtNLM"/>
    </source>
</evidence>
<dbReference type="Proteomes" id="UP001620626">
    <property type="component" value="Unassembled WGS sequence"/>
</dbReference>
<sequence length="148" mass="16793">MYSFLAIFLFFSFLHVHVLGRAMEFGSNLGNTRPIFSVSSFNNDYKMDREHPFVNDLWSFYSPPGGNGELSDENLWSSALSRQLLFHMNRKPKKCGEEKNIDGVKGEEAELVIPGQVQLVQLPKLGGKFDPSDQFVFGLKGRQLEFAL</sequence>
<reference evidence="2 3" key="1">
    <citation type="submission" date="2024-10" db="EMBL/GenBank/DDBJ databases">
        <authorList>
            <person name="Kim D."/>
        </authorList>
    </citation>
    <scope>NUCLEOTIDE SEQUENCE [LARGE SCALE GENOMIC DNA]</scope>
    <source>
        <strain evidence="2">BH-2024</strain>
    </source>
</reference>
<name>A0ABD2JMD9_9BILA</name>
<protein>
    <recommendedName>
        <fullName evidence="4">Effector protein</fullName>
    </recommendedName>
</protein>
<accession>A0ABD2JMD9</accession>
<evidence type="ECO:0000313" key="2">
    <source>
        <dbReference type="EMBL" id="KAL3091771.1"/>
    </source>
</evidence>
<comment type="caution">
    <text evidence="2">The sequence shown here is derived from an EMBL/GenBank/DDBJ whole genome shotgun (WGS) entry which is preliminary data.</text>
</comment>
<feature type="signal peptide" evidence="1">
    <location>
        <begin position="1"/>
        <end position="20"/>
    </location>
</feature>
<proteinExistence type="predicted"/>
<keyword evidence="1" id="KW-0732">Signal</keyword>
<organism evidence="2 3">
    <name type="scientific">Heterodera trifolii</name>
    <dbReference type="NCBI Taxonomy" id="157864"/>
    <lineage>
        <taxon>Eukaryota</taxon>
        <taxon>Metazoa</taxon>
        <taxon>Ecdysozoa</taxon>
        <taxon>Nematoda</taxon>
        <taxon>Chromadorea</taxon>
        <taxon>Rhabditida</taxon>
        <taxon>Tylenchina</taxon>
        <taxon>Tylenchomorpha</taxon>
        <taxon>Tylenchoidea</taxon>
        <taxon>Heteroderidae</taxon>
        <taxon>Heteroderinae</taxon>
        <taxon>Heterodera</taxon>
    </lineage>
</organism>
<keyword evidence="3" id="KW-1185">Reference proteome</keyword>
<feature type="chain" id="PRO_5044826548" description="Effector protein" evidence="1">
    <location>
        <begin position="21"/>
        <end position="148"/>
    </location>
</feature>
<dbReference type="EMBL" id="JBICBT010000941">
    <property type="protein sequence ID" value="KAL3091771.1"/>
    <property type="molecule type" value="Genomic_DNA"/>
</dbReference>
<gene>
    <name evidence="2" type="ORF">niasHT_024353</name>
</gene>
<evidence type="ECO:0000313" key="3">
    <source>
        <dbReference type="Proteomes" id="UP001620626"/>
    </source>
</evidence>